<proteinExistence type="predicted"/>
<dbReference type="GO" id="GO:0005737">
    <property type="term" value="C:cytoplasm"/>
    <property type="evidence" value="ECO:0007669"/>
    <property type="project" value="TreeGrafter"/>
</dbReference>
<evidence type="ECO:0000313" key="3">
    <source>
        <dbReference type="Proteomes" id="UP000218272"/>
    </source>
</evidence>
<protein>
    <submittedName>
        <fullName evidence="2">NAD-dependent epimerase/dehydratase</fullName>
    </submittedName>
</protein>
<name>A0A1E1F655_9SPHN</name>
<dbReference type="RefSeq" id="WP_066518087.1">
    <property type="nucleotide sequence ID" value="NZ_AP017655.1"/>
</dbReference>
<dbReference type="Proteomes" id="UP000218272">
    <property type="component" value="Chromosome SCLO_1"/>
</dbReference>
<dbReference type="InterPro" id="IPR051783">
    <property type="entry name" value="NAD(P)-dependent_oxidoreduct"/>
</dbReference>
<dbReference type="SUPFAM" id="SSF51735">
    <property type="entry name" value="NAD(P)-binding Rossmann-fold domains"/>
    <property type="match status" value="1"/>
</dbReference>
<dbReference type="PANTHER" id="PTHR48079:SF6">
    <property type="entry name" value="NAD(P)-BINDING DOMAIN-CONTAINING PROTEIN-RELATED"/>
    <property type="match status" value="1"/>
</dbReference>
<dbReference type="InterPro" id="IPR016040">
    <property type="entry name" value="NAD(P)-bd_dom"/>
</dbReference>
<dbReference type="AlphaFoldDB" id="A0A1E1F655"/>
<dbReference type="GO" id="GO:0004029">
    <property type="term" value="F:aldehyde dehydrogenase (NAD+) activity"/>
    <property type="evidence" value="ECO:0007669"/>
    <property type="project" value="TreeGrafter"/>
</dbReference>
<dbReference type="Pfam" id="PF13460">
    <property type="entry name" value="NAD_binding_10"/>
    <property type="match status" value="1"/>
</dbReference>
<dbReference type="PANTHER" id="PTHR48079">
    <property type="entry name" value="PROTEIN YEEZ"/>
    <property type="match status" value="1"/>
</dbReference>
<accession>A0A1E1F655</accession>
<reference evidence="2 3" key="1">
    <citation type="submission" date="2016-10" db="EMBL/GenBank/DDBJ databases">
        <title>Complete Genome Sequence of the Nonylphenol-Degrading Bacterium Sphingobium cloacae JCM 10874T.</title>
        <authorList>
            <person name="Ootsuka M."/>
            <person name="Nishizawa T."/>
            <person name="Ohta H."/>
        </authorList>
    </citation>
    <scope>NUCLEOTIDE SEQUENCE [LARGE SCALE GENOMIC DNA]</scope>
    <source>
        <strain evidence="2 3">JCM 10874</strain>
    </source>
</reference>
<organism evidence="2 3">
    <name type="scientific">Sphingobium cloacae</name>
    <dbReference type="NCBI Taxonomy" id="120107"/>
    <lineage>
        <taxon>Bacteria</taxon>
        <taxon>Pseudomonadati</taxon>
        <taxon>Pseudomonadota</taxon>
        <taxon>Alphaproteobacteria</taxon>
        <taxon>Sphingomonadales</taxon>
        <taxon>Sphingomonadaceae</taxon>
        <taxon>Sphingobium</taxon>
    </lineage>
</organism>
<evidence type="ECO:0000259" key="1">
    <source>
        <dbReference type="Pfam" id="PF13460"/>
    </source>
</evidence>
<dbReference type="EMBL" id="AP017655">
    <property type="protein sequence ID" value="BAV66003.1"/>
    <property type="molecule type" value="Genomic_DNA"/>
</dbReference>
<sequence>MALRIAITGATGFVGAETLERALAAGHGVSALTRRAQPPRARLKWVPGALDDAAALDTLVRDADAVIHIAGVVNAPDREGFEAGNARGTMAVVDAMRKRGVRRLVHVSSLAAREPGLSDYGWSKELAERHVKASGLDWTIVRPPAIYGPGDREMLELFRMAKRGVMLLPPGGRLSVIEVSDLARLLLALTGETEMSLAQTYEVDDGTAGGWDHQDFGQAIGRAVGRPVRTMATPAWLLGAGARMDRFFRGKGAKLTPDRVRYFCHPDWVAATGQCPPRALWAPEVATEAGLKATVEAYRAKGWL</sequence>
<gene>
    <name evidence="2" type="ORF">SCLO_1029630</name>
</gene>
<feature type="domain" description="NAD(P)-binding" evidence="1">
    <location>
        <begin position="9"/>
        <end position="147"/>
    </location>
</feature>
<dbReference type="InterPro" id="IPR036291">
    <property type="entry name" value="NAD(P)-bd_dom_sf"/>
</dbReference>
<dbReference type="KEGG" id="sclo:SCLO_1029630"/>
<dbReference type="OrthoDB" id="9814124at2"/>
<keyword evidence="3" id="KW-1185">Reference proteome</keyword>
<evidence type="ECO:0000313" key="2">
    <source>
        <dbReference type="EMBL" id="BAV66003.1"/>
    </source>
</evidence>
<dbReference type="Gene3D" id="3.40.50.720">
    <property type="entry name" value="NAD(P)-binding Rossmann-like Domain"/>
    <property type="match status" value="1"/>
</dbReference>